<protein>
    <recommendedName>
        <fullName evidence="3">DUF2947 domain-containing protein</fullName>
    </recommendedName>
</protein>
<dbReference type="Pfam" id="PF11163">
    <property type="entry name" value="DUF2947"/>
    <property type="match status" value="1"/>
</dbReference>
<dbReference type="RefSeq" id="WP_067017327.1">
    <property type="nucleotide sequence ID" value="NZ_FLOB01000006.1"/>
</dbReference>
<dbReference type="Proteomes" id="UP000092544">
    <property type="component" value="Unassembled WGS sequence"/>
</dbReference>
<sequence>MAYTSLDSFSKNWIFKREDPKVTTQDLAEIRLLDEQGAASVWRDYISDNQIHPDHFTEQDWPNKAELQVMKVAWEKRWDSTEEALPEEVLTHVTTWGEEAKVFFCCHNELVFEMPWGVFKRTWKAFLFLDNGPILVGRKKSQAVQFHSDGMVTMLFRR</sequence>
<proteinExistence type="predicted"/>
<evidence type="ECO:0008006" key="3">
    <source>
        <dbReference type="Google" id="ProtNLM"/>
    </source>
</evidence>
<dbReference type="AlphaFoldDB" id="A0A1A8TKF1"/>
<accession>A0A1A8TKF1</accession>
<evidence type="ECO:0000313" key="1">
    <source>
        <dbReference type="EMBL" id="SBS33416.1"/>
    </source>
</evidence>
<dbReference type="STRING" id="1792290.MSP8886_02746"/>
<gene>
    <name evidence="1" type="ORF">MSP8886_02746</name>
</gene>
<organism evidence="1 2">
    <name type="scientific">Marinomonas spartinae</name>
    <dbReference type="NCBI Taxonomy" id="1792290"/>
    <lineage>
        <taxon>Bacteria</taxon>
        <taxon>Pseudomonadati</taxon>
        <taxon>Pseudomonadota</taxon>
        <taxon>Gammaproteobacteria</taxon>
        <taxon>Oceanospirillales</taxon>
        <taxon>Oceanospirillaceae</taxon>
        <taxon>Marinomonas</taxon>
    </lineage>
</organism>
<name>A0A1A8TKF1_9GAMM</name>
<dbReference type="OrthoDB" id="6687905at2"/>
<dbReference type="InterPro" id="IPR021334">
    <property type="entry name" value="DUF2947"/>
</dbReference>
<keyword evidence="2" id="KW-1185">Reference proteome</keyword>
<dbReference type="EMBL" id="FLOB01000006">
    <property type="protein sequence ID" value="SBS33416.1"/>
    <property type="molecule type" value="Genomic_DNA"/>
</dbReference>
<evidence type="ECO:0000313" key="2">
    <source>
        <dbReference type="Proteomes" id="UP000092544"/>
    </source>
</evidence>
<reference evidence="1 2" key="1">
    <citation type="submission" date="2016-06" db="EMBL/GenBank/DDBJ databases">
        <authorList>
            <person name="Kjaerup R.B."/>
            <person name="Dalgaard T.S."/>
            <person name="Juul-Madsen H.R."/>
        </authorList>
    </citation>
    <scope>NUCLEOTIDE SEQUENCE [LARGE SCALE GENOMIC DNA]</scope>
    <source>
        <strain evidence="1 2">CECT 8886</strain>
    </source>
</reference>